<keyword evidence="2" id="KW-1185">Reference proteome</keyword>
<organism evidence="1 2">
    <name type="scientific">Ilex paraguariensis</name>
    <name type="common">yerba mate</name>
    <dbReference type="NCBI Taxonomy" id="185542"/>
    <lineage>
        <taxon>Eukaryota</taxon>
        <taxon>Viridiplantae</taxon>
        <taxon>Streptophyta</taxon>
        <taxon>Embryophyta</taxon>
        <taxon>Tracheophyta</taxon>
        <taxon>Spermatophyta</taxon>
        <taxon>Magnoliopsida</taxon>
        <taxon>eudicotyledons</taxon>
        <taxon>Gunneridae</taxon>
        <taxon>Pentapetalae</taxon>
        <taxon>asterids</taxon>
        <taxon>campanulids</taxon>
        <taxon>Aquifoliales</taxon>
        <taxon>Aquifoliaceae</taxon>
        <taxon>Ilex</taxon>
    </lineage>
</organism>
<dbReference type="PANTHER" id="PTHR34940">
    <property type="entry name" value="PHOTOSYSTEM II 5 KDA PROTEIN, CHLOROPLASTIC"/>
    <property type="match status" value="1"/>
</dbReference>
<proteinExistence type="predicted"/>
<gene>
    <name evidence="1" type="ORF">ILEXP_LOCUS33855</name>
</gene>
<evidence type="ECO:0000313" key="2">
    <source>
        <dbReference type="Proteomes" id="UP001642360"/>
    </source>
</evidence>
<reference evidence="1 2" key="1">
    <citation type="submission" date="2024-02" db="EMBL/GenBank/DDBJ databases">
        <authorList>
            <person name="Vignale AGUSTIN F."/>
            <person name="Sosa J E."/>
            <person name="Modenutti C."/>
        </authorList>
    </citation>
    <scope>NUCLEOTIDE SEQUENCE [LARGE SCALE GENOMIC DNA]</scope>
</reference>
<comment type="caution">
    <text evidence="1">The sequence shown here is derived from an EMBL/GenBank/DDBJ whole genome shotgun (WGS) entry which is preliminary data.</text>
</comment>
<dbReference type="InterPro" id="IPR040296">
    <property type="entry name" value="PSBT"/>
</dbReference>
<protein>
    <recommendedName>
        <fullName evidence="3">Photosystem II 5 kDa protein, chloroplastic</fullName>
    </recommendedName>
</protein>
<dbReference type="AlphaFoldDB" id="A0ABC8T6C6"/>
<evidence type="ECO:0008006" key="3">
    <source>
        <dbReference type="Google" id="ProtNLM"/>
    </source>
</evidence>
<name>A0ABC8T6C6_9AQUA</name>
<evidence type="ECO:0000313" key="1">
    <source>
        <dbReference type="EMBL" id="CAK9164710.1"/>
    </source>
</evidence>
<accession>A0ABC8T6C6</accession>
<dbReference type="PANTHER" id="PTHR34940:SF4">
    <property type="entry name" value="OS02G0581100 PROTEIN"/>
    <property type="match status" value="1"/>
</dbReference>
<dbReference type="Proteomes" id="UP001642360">
    <property type="component" value="Unassembled WGS sequence"/>
</dbReference>
<dbReference type="EMBL" id="CAUOFW020004269">
    <property type="protein sequence ID" value="CAK9164710.1"/>
    <property type="molecule type" value="Genomic_DNA"/>
</dbReference>
<sequence>MASITMTTSFHGVSATTRATKQLPTTARRLVVIPKASSITETEKTGIVMAKASRGTEAEIFVTSYKSNEEKINGRRDLVFAAAAVAACSVAKIAMADEPKRGTSEALKKYGSVCVTMPTARICHK</sequence>